<dbReference type="OrthoDB" id="498204at2759"/>
<protein>
    <submittedName>
        <fullName evidence="1">Uncharacterized protein</fullName>
    </submittedName>
</protein>
<accession>A0A8H6FQB1</accession>
<comment type="caution">
    <text evidence="1">The sequence shown here is derived from an EMBL/GenBank/DDBJ whole genome shotgun (WGS) entry which is preliminary data.</text>
</comment>
<dbReference type="GeneID" id="59290607"/>
<proteinExistence type="predicted"/>
<gene>
    <name evidence="1" type="ORF">HO173_008953</name>
</gene>
<dbReference type="RefSeq" id="XP_037162165.1">
    <property type="nucleotide sequence ID" value="XM_037310849.1"/>
</dbReference>
<name>A0A8H6FQB1_9LECA</name>
<dbReference type="Proteomes" id="UP000578531">
    <property type="component" value="Unassembled WGS sequence"/>
</dbReference>
<dbReference type="AlphaFoldDB" id="A0A8H6FQB1"/>
<keyword evidence="2" id="KW-1185">Reference proteome</keyword>
<organism evidence="1 2">
    <name type="scientific">Letharia columbiana</name>
    <dbReference type="NCBI Taxonomy" id="112416"/>
    <lineage>
        <taxon>Eukaryota</taxon>
        <taxon>Fungi</taxon>
        <taxon>Dikarya</taxon>
        <taxon>Ascomycota</taxon>
        <taxon>Pezizomycotina</taxon>
        <taxon>Lecanoromycetes</taxon>
        <taxon>OSLEUM clade</taxon>
        <taxon>Lecanoromycetidae</taxon>
        <taxon>Lecanorales</taxon>
        <taxon>Lecanorineae</taxon>
        <taxon>Parmeliaceae</taxon>
        <taxon>Letharia</taxon>
    </lineage>
</organism>
<evidence type="ECO:0000313" key="2">
    <source>
        <dbReference type="Proteomes" id="UP000578531"/>
    </source>
</evidence>
<reference evidence="1 2" key="1">
    <citation type="journal article" date="2020" name="Genomics">
        <title>Complete, high-quality genomes from long-read metagenomic sequencing of two wolf lichen thalli reveals enigmatic genome architecture.</title>
        <authorList>
            <person name="McKenzie S.K."/>
            <person name="Walston R.F."/>
            <person name="Allen J.L."/>
        </authorList>
    </citation>
    <scope>NUCLEOTIDE SEQUENCE [LARGE SCALE GENOMIC DNA]</scope>
    <source>
        <strain evidence="1">WasteWater2</strain>
    </source>
</reference>
<dbReference type="EMBL" id="JACCJC010000045">
    <property type="protein sequence ID" value="KAF6232739.1"/>
    <property type="molecule type" value="Genomic_DNA"/>
</dbReference>
<evidence type="ECO:0000313" key="1">
    <source>
        <dbReference type="EMBL" id="KAF6232739.1"/>
    </source>
</evidence>
<sequence>MIDYQDDTLGAKPIVICHWLLFLTHHAFYDPDIHSTVLLEASEIADELSGKARGLLAKWAAPECLAPSSFTAHAELAEKHGGGKRWGYRNINCAEIELQAQDLDATEGNYSCRKGCFFSTFHKALTMHLQNWAGCSLGVSGLTQR</sequence>